<dbReference type="STRING" id="1263082.A0A068RGX0"/>
<dbReference type="GO" id="GO:0070628">
    <property type="term" value="F:proteasome binding"/>
    <property type="evidence" value="ECO:0007669"/>
    <property type="project" value="TreeGrafter"/>
</dbReference>
<name>A0A068RGX0_9FUNG</name>
<accession>A0A068RGX0</accession>
<evidence type="ECO:0000256" key="3">
    <source>
        <dbReference type="ARBA" id="ARBA00023186"/>
    </source>
</evidence>
<comment type="caution">
    <text evidence="4">The sequence shown here is derived from an EMBL/GenBank/DDBJ whole genome shotgun (WGS) entry which is preliminary data.</text>
</comment>
<sequence>MDFDEPFPSAPVRYAFDNDDSDVENEVEPNSHPINVNLTCALSQPITLLVGMQGPGSAYIEALNCSTQHIGDINDCPILQISEDVLCIPLKKKVERDQVQAMAKSIVGLSKLKSIVILDSLAGADYISNTRNVNPPFLRVLQSSNTQILIGDQLEPPNMIQDLTAALISYCEIHDIPGYVLLSLQESYLGKHIVTIETVDAYVDGLKKIDIARLGYDKSKVYIDEQPQHRLYL</sequence>
<dbReference type="VEuPathDB" id="FungiDB:LCOR_00006.1"/>
<dbReference type="PANTHER" id="PTHR15069">
    <property type="entry name" value="PROTEASOME ASSEMBLY CHAPERONE 1"/>
    <property type="match status" value="1"/>
</dbReference>
<dbReference type="Proteomes" id="UP000027586">
    <property type="component" value="Unassembled WGS sequence"/>
</dbReference>
<dbReference type="InterPro" id="IPR016565">
    <property type="entry name" value="Proteasome_assmbl_chp_1"/>
</dbReference>
<dbReference type="PANTHER" id="PTHR15069:SF1">
    <property type="entry name" value="PROTEASOME ASSEMBLY CHAPERONE 1"/>
    <property type="match status" value="1"/>
</dbReference>
<dbReference type="Pfam" id="PF16094">
    <property type="entry name" value="PAC1"/>
    <property type="match status" value="1"/>
</dbReference>
<evidence type="ECO:0000313" key="4">
    <source>
        <dbReference type="EMBL" id="CDH48206.1"/>
    </source>
</evidence>
<protein>
    <recommendedName>
        <fullName evidence="2">Proteasome assembly chaperone 1</fullName>
    </recommendedName>
</protein>
<keyword evidence="3" id="KW-0143">Chaperone</keyword>
<evidence type="ECO:0000256" key="1">
    <source>
        <dbReference type="ARBA" id="ARBA00005261"/>
    </source>
</evidence>
<dbReference type="OrthoDB" id="17536at2759"/>
<evidence type="ECO:0000256" key="2">
    <source>
        <dbReference type="ARBA" id="ARBA00019180"/>
    </source>
</evidence>
<proteinExistence type="inferred from homology"/>
<reference evidence="4" key="1">
    <citation type="submission" date="2013-08" db="EMBL/GenBank/DDBJ databases">
        <title>Gene expansion shapes genome architecture in the human pathogen Lichtheimia corymbifera: an evolutionary genomics analysis in the ancient terrestrial Mucorales (Mucoromycotina).</title>
        <authorList>
            <person name="Schwartze V.U."/>
            <person name="Winter S."/>
            <person name="Shelest E."/>
            <person name="Marcet-Houben M."/>
            <person name="Horn F."/>
            <person name="Wehner S."/>
            <person name="Hoffmann K."/>
            <person name="Riege K."/>
            <person name="Sammeth M."/>
            <person name="Nowrousian M."/>
            <person name="Valiante V."/>
            <person name="Linde J."/>
            <person name="Jacobsen I.D."/>
            <person name="Marz M."/>
            <person name="Brakhage A.A."/>
            <person name="Gabaldon T."/>
            <person name="Bocker S."/>
            <person name="Voigt K."/>
        </authorList>
    </citation>
    <scope>NUCLEOTIDE SEQUENCE [LARGE SCALE GENOMIC DNA]</scope>
    <source>
        <strain evidence="4">FSU 9682</strain>
    </source>
</reference>
<organism evidence="4 5">
    <name type="scientific">Lichtheimia corymbifera JMRC:FSU:9682</name>
    <dbReference type="NCBI Taxonomy" id="1263082"/>
    <lineage>
        <taxon>Eukaryota</taxon>
        <taxon>Fungi</taxon>
        <taxon>Fungi incertae sedis</taxon>
        <taxon>Mucoromycota</taxon>
        <taxon>Mucoromycotina</taxon>
        <taxon>Mucoromycetes</taxon>
        <taxon>Mucorales</taxon>
        <taxon>Lichtheimiaceae</taxon>
        <taxon>Lichtheimia</taxon>
    </lineage>
</organism>
<dbReference type="EMBL" id="CBTN010000001">
    <property type="protein sequence ID" value="CDH48206.1"/>
    <property type="molecule type" value="Genomic_DNA"/>
</dbReference>
<comment type="similarity">
    <text evidence="1">Belongs to the PSMG1 family.</text>
</comment>
<dbReference type="GO" id="GO:0005783">
    <property type="term" value="C:endoplasmic reticulum"/>
    <property type="evidence" value="ECO:0007669"/>
    <property type="project" value="InterPro"/>
</dbReference>
<keyword evidence="5" id="KW-1185">Reference proteome</keyword>
<dbReference type="AlphaFoldDB" id="A0A068RGX0"/>
<gene>
    <name evidence="4" type="ORF">LCOR_00006.1</name>
</gene>
<dbReference type="GO" id="GO:0080129">
    <property type="term" value="P:proteasome core complex assembly"/>
    <property type="evidence" value="ECO:0007669"/>
    <property type="project" value="TreeGrafter"/>
</dbReference>
<evidence type="ECO:0000313" key="5">
    <source>
        <dbReference type="Proteomes" id="UP000027586"/>
    </source>
</evidence>